<organism evidence="2 3">
    <name type="scientific">Roseburia inulinivorans</name>
    <dbReference type="NCBI Taxonomy" id="360807"/>
    <lineage>
        <taxon>Bacteria</taxon>
        <taxon>Bacillati</taxon>
        <taxon>Bacillota</taxon>
        <taxon>Clostridia</taxon>
        <taxon>Lachnospirales</taxon>
        <taxon>Lachnospiraceae</taxon>
        <taxon>Roseburia</taxon>
    </lineage>
</organism>
<gene>
    <name evidence="2" type="ORF">DW654_07040</name>
</gene>
<feature type="transmembrane region" description="Helical" evidence="1">
    <location>
        <begin position="106"/>
        <end position="124"/>
    </location>
</feature>
<proteinExistence type="predicted"/>
<reference evidence="2 3" key="1">
    <citation type="submission" date="2018-08" db="EMBL/GenBank/DDBJ databases">
        <title>A genome reference for cultivated species of the human gut microbiota.</title>
        <authorList>
            <person name="Zou Y."/>
            <person name="Xue W."/>
            <person name="Luo G."/>
        </authorList>
    </citation>
    <scope>NUCLEOTIDE SEQUENCE [LARGE SCALE GENOMIC DNA]</scope>
    <source>
        <strain evidence="2 3">AM23-23AC</strain>
    </source>
</reference>
<feature type="transmembrane region" description="Helical" evidence="1">
    <location>
        <begin position="15"/>
        <end position="36"/>
    </location>
</feature>
<accession>A0A3R6FN58</accession>
<name>A0A3R6FN58_9FIRM</name>
<dbReference type="Proteomes" id="UP000283701">
    <property type="component" value="Unassembled WGS sequence"/>
</dbReference>
<comment type="caution">
    <text evidence="2">The sequence shown here is derived from an EMBL/GenBank/DDBJ whole genome shotgun (WGS) entry which is preliminary data.</text>
</comment>
<protein>
    <submittedName>
        <fullName evidence="2">Uncharacterized protein</fullName>
    </submittedName>
</protein>
<evidence type="ECO:0000313" key="2">
    <source>
        <dbReference type="EMBL" id="RHF85154.1"/>
    </source>
</evidence>
<feature type="transmembrane region" description="Helical" evidence="1">
    <location>
        <begin position="78"/>
        <end position="97"/>
    </location>
</feature>
<sequence>MNMSELWEDIKNAYFSYNGMGTNVFFLFVAIFYLLITNKKRQRNLLIYEIFGILFLMTPGIANGILKMSGQNTDHWMVYGILNIVAVVGVVMTDYLINIPTKKEKIIVIVIYILLLQTGMGLNYTSQHLEFITNSYKISNEVMEIAEQLEFVEKPRVLAPEQVAGELREYDTRFAVIYGEGLSFTQENLEQLQMETDSYGCNCLVINSEYDNIEFFNSIGFSKIYNTEHYEVYAK</sequence>
<keyword evidence="1" id="KW-1133">Transmembrane helix</keyword>
<dbReference type="AlphaFoldDB" id="A0A3R6FN58"/>
<keyword evidence="1" id="KW-0812">Transmembrane</keyword>
<dbReference type="EMBL" id="QRHP01000005">
    <property type="protein sequence ID" value="RHF85154.1"/>
    <property type="molecule type" value="Genomic_DNA"/>
</dbReference>
<evidence type="ECO:0000256" key="1">
    <source>
        <dbReference type="SAM" id="Phobius"/>
    </source>
</evidence>
<keyword evidence="1" id="KW-0472">Membrane</keyword>
<evidence type="ECO:0000313" key="3">
    <source>
        <dbReference type="Proteomes" id="UP000283701"/>
    </source>
</evidence>
<feature type="transmembrane region" description="Helical" evidence="1">
    <location>
        <begin position="45"/>
        <end position="66"/>
    </location>
</feature>